<evidence type="ECO:0000313" key="2">
    <source>
        <dbReference type="Proteomes" id="UP000017396"/>
    </source>
</evidence>
<name>U5QHF9_GLOK1</name>
<dbReference type="HOGENOM" id="CLU_697888_0_0_3"/>
<dbReference type="Gene3D" id="3.30.460.40">
    <property type="match status" value="1"/>
</dbReference>
<dbReference type="AlphaFoldDB" id="U5QHF9"/>
<sequence length="381" mass="43435">MPVPAVDEELTRWLVLCLRGRWEPEALELARDQPPLDWERCCQIVNSEALGPLLYSVVHHQALVPAAVEAEWEVAYRRNACRNALLFAALADILQALAGAQVEVIVLKGAALAERLYGDIAVRPMQDLDLLIRPAALPVARQVLKALHFAPTRTEIATGFNAAFRNEESLHRRGLVDVYVDLHWRLIGPNYYQRALAGEWFWQTARRSPIGDRMALVLGLEAEVLYLCAHLQLHHGGRSLLWLQDIAELLVRCGQDLDWEVLLEQAQGNSLVLPLQRTLLQLATDWAVPVPRGIVEDLRALRVTATELRAFGALAPGERTRAQRLLADLSGVIRWRQKWQLVRRALFPDAEYMQERYGIAHRSLVPFYYPYRWLRGLRRVE</sequence>
<dbReference type="Pfam" id="PF14907">
    <property type="entry name" value="NTP_transf_5"/>
    <property type="match status" value="1"/>
</dbReference>
<evidence type="ECO:0008006" key="3">
    <source>
        <dbReference type="Google" id="ProtNLM"/>
    </source>
</evidence>
<dbReference type="KEGG" id="glj:GKIL_2156"/>
<dbReference type="EMBL" id="CP003587">
    <property type="protein sequence ID" value="AGY58402.1"/>
    <property type="molecule type" value="Genomic_DNA"/>
</dbReference>
<organism evidence="1 2">
    <name type="scientific">Gloeobacter kilaueensis (strain ATCC BAA-2537 / CCAP 1431/1 / ULC 316 / JS1)</name>
    <dbReference type="NCBI Taxonomy" id="1183438"/>
    <lineage>
        <taxon>Bacteria</taxon>
        <taxon>Bacillati</taxon>
        <taxon>Cyanobacteriota</taxon>
        <taxon>Cyanophyceae</taxon>
        <taxon>Gloeobacterales</taxon>
        <taxon>Gloeobacteraceae</taxon>
        <taxon>Gloeobacter</taxon>
    </lineage>
</organism>
<dbReference type="RefSeq" id="WP_023173547.1">
    <property type="nucleotide sequence ID" value="NC_022600.1"/>
</dbReference>
<dbReference type="Proteomes" id="UP000017396">
    <property type="component" value="Chromosome"/>
</dbReference>
<reference evidence="1 2" key="1">
    <citation type="journal article" date="2013" name="PLoS ONE">
        <title>Cultivation and Complete Genome Sequencing of Gloeobacter kilaueensis sp. nov., from a Lava Cave in Kilauea Caldera, Hawai'i.</title>
        <authorList>
            <person name="Saw J.H."/>
            <person name="Schatz M."/>
            <person name="Brown M.V."/>
            <person name="Kunkel D.D."/>
            <person name="Foster J.S."/>
            <person name="Shick H."/>
            <person name="Christensen S."/>
            <person name="Hou S."/>
            <person name="Wan X."/>
            <person name="Donachie S.P."/>
        </authorList>
    </citation>
    <scope>NUCLEOTIDE SEQUENCE [LARGE SCALE GENOMIC DNA]</scope>
    <source>
        <strain evidence="2">JS</strain>
    </source>
</reference>
<accession>U5QHF9</accession>
<dbReference type="OrthoDB" id="5366220at2"/>
<dbReference type="InterPro" id="IPR039498">
    <property type="entry name" value="NTP_transf_5"/>
</dbReference>
<protein>
    <recommendedName>
        <fullName evidence="3">Nucleotidyltransferase family protein</fullName>
    </recommendedName>
</protein>
<dbReference type="STRING" id="1183438.GKIL_2156"/>
<keyword evidence="2" id="KW-1185">Reference proteome</keyword>
<proteinExistence type="predicted"/>
<gene>
    <name evidence="1" type="ORF">GKIL_2156</name>
</gene>
<dbReference type="eggNOG" id="COG1216">
    <property type="taxonomic scope" value="Bacteria"/>
</dbReference>
<evidence type="ECO:0000313" key="1">
    <source>
        <dbReference type="EMBL" id="AGY58402.1"/>
    </source>
</evidence>